<sequence length="182" mass="20098">MAAARGGGEGGEGGSASRVGDWGVDLGEGWDWRSIPKLLSSACLFICSGGCFGCCDSAVRHLGQLSKSLIPPDQNYIGEELWSTTTIEVEQPWALDQHGGGTSHGPPEYVNHGLVLWKEIRKDWTANRRPIPEIKQIREPILSWNAAYESLLGSNKPFHQPIPLHEMVDFLVDIWEQEGLYD</sequence>
<feature type="domain" description="Gag1-like clamp" evidence="1">
    <location>
        <begin position="104"/>
        <end position="182"/>
    </location>
</feature>
<reference evidence="2" key="3">
    <citation type="submission" date="2015-04" db="UniProtKB">
        <authorList>
            <consortium name="EnsemblPlants"/>
        </authorList>
    </citation>
    <scope>IDENTIFICATION</scope>
</reference>
<dbReference type="PANTHER" id="PTHR33373">
    <property type="entry name" value="OS07G0479600 PROTEIN"/>
    <property type="match status" value="1"/>
</dbReference>
<dbReference type="Proteomes" id="UP000032180">
    <property type="component" value="Chromosome 1"/>
</dbReference>
<dbReference type="PANTHER" id="PTHR33373:SF18">
    <property type="entry name" value="OS01G0172300 PROTEIN"/>
    <property type="match status" value="1"/>
</dbReference>
<dbReference type="InterPro" id="IPR025124">
    <property type="entry name" value="Gag1-like_clamp"/>
</dbReference>
<dbReference type="Pfam" id="PF13259">
    <property type="entry name" value="clamp_Gag1-like"/>
    <property type="match status" value="1"/>
</dbReference>
<evidence type="ECO:0000313" key="2">
    <source>
        <dbReference type="EnsemblPlants" id="LPERR01G04390.1"/>
    </source>
</evidence>
<reference evidence="2 3" key="1">
    <citation type="submission" date="2012-08" db="EMBL/GenBank/DDBJ databases">
        <title>Oryza genome evolution.</title>
        <authorList>
            <person name="Wing R.A."/>
        </authorList>
    </citation>
    <scope>NUCLEOTIDE SEQUENCE</scope>
</reference>
<dbReference type="eggNOG" id="ENOG502RYW2">
    <property type="taxonomic scope" value="Eukaryota"/>
</dbReference>
<accession>A0A0D9UXC8</accession>
<dbReference type="Gramene" id="LPERR01G04390.1">
    <property type="protein sequence ID" value="LPERR01G04390.1"/>
    <property type="gene ID" value="LPERR01G04390"/>
</dbReference>
<keyword evidence="3" id="KW-1185">Reference proteome</keyword>
<evidence type="ECO:0000313" key="3">
    <source>
        <dbReference type="Proteomes" id="UP000032180"/>
    </source>
</evidence>
<dbReference type="AlphaFoldDB" id="A0A0D9UXC8"/>
<reference evidence="3" key="2">
    <citation type="submission" date="2013-12" db="EMBL/GenBank/DDBJ databases">
        <authorList>
            <person name="Yu Y."/>
            <person name="Lee S."/>
            <person name="de Baynast K."/>
            <person name="Wissotski M."/>
            <person name="Liu L."/>
            <person name="Talag J."/>
            <person name="Goicoechea J."/>
            <person name="Angelova A."/>
            <person name="Jetty R."/>
            <person name="Kudrna D."/>
            <person name="Golser W."/>
            <person name="Rivera L."/>
            <person name="Zhang J."/>
            <person name="Wing R."/>
        </authorList>
    </citation>
    <scope>NUCLEOTIDE SEQUENCE</scope>
</reference>
<dbReference type="HOGENOM" id="CLU_096646_0_0_1"/>
<organism evidence="2 3">
    <name type="scientific">Leersia perrieri</name>
    <dbReference type="NCBI Taxonomy" id="77586"/>
    <lineage>
        <taxon>Eukaryota</taxon>
        <taxon>Viridiplantae</taxon>
        <taxon>Streptophyta</taxon>
        <taxon>Embryophyta</taxon>
        <taxon>Tracheophyta</taxon>
        <taxon>Spermatophyta</taxon>
        <taxon>Magnoliopsida</taxon>
        <taxon>Liliopsida</taxon>
        <taxon>Poales</taxon>
        <taxon>Poaceae</taxon>
        <taxon>BOP clade</taxon>
        <taxon>Oryzoideae</taxon>
        <taxon>Oryzeae</taxon>
        <taxon>Oryzinae</taxon>
        <taxon>Leersia</taxon>
    </lineage>
</organism>
<dbReference type="EnsemblPlants" id="LPERR01G04390.1">
    <property type="protein sequence ID" value="LPERR01G04390.1"/>
    <property type="gene ID" value="LPERR01G04390"/>
</dbReference>
<evidence type="ECO:0000259" key="1">
    <source>
        <dbReference type="Pfam" id="PF13259"/>
    </source>
</evidence>
<proteinExistence type="predicted"/>
<name>A0A0D9UXC8_9ORYZ</name>
<protein>
    <recommendedName>
        <fullName evidence="1">Gag1-like clamp domain-containing protein</fullName>
    </recommendedName>
</protein>
<dbReference type="STRING" id="77586.A0A0D9UXC8"/>